<accession>A0A926D1I4</accession>
<evidence type="ECO:0000256" key="4">
    <source>
        <dbReference type="ARBA" id="ARBA00022692"/>
    </source>
</evidence>
<dbReference type="HAMAP" id="MF_00422">
    <property type="entry name" value="SecE"/>
    <property type="match status" value="1"/>
</dbReference>
<feature type="region of interest" description="Disordered" evidence="10">
    <location>
        <begin position="1"/>
        <end position="35"/>
    </location>
</feature>
<evidence type="ECO:0000256" key="9">
    <source>
        <dbReference type="HAMAP-Rule" id="MF_00422"/>
    </source>
</evidence>
<keyword evidence="7 9" id="KW-0811">Translocation</keyword>
<dbReference type="InterPro" id="IPR001901">
    <property type="entry name" value="Translocase_SecE/Sec61-g"/>
</dbReference>
<dbReference type="NCBIfam" id="TIGR00964">
    <property type="entry name" value="secE_bact"/>
    <property type="match status" value="1"/>
</dbReference>
<feature type="transmembrane region" description="Helical" evidence="9">
    <location>
        <begin position="58"/>
        <end position="79"/>
    </location>
</feature>
<reference evidence="11" key="1">
    <citation type="submission" date="2020-08" db="EMBL/GenBank/DDBJ databases">
        <title>Genome public.</title>
        <authorList>
            <person name="Liu C."/>
            <person name="Sun Q."/>
        </authorList>
    </citation>
    <scope>NUCLEOTIDE SEQUENCE</scope>
    <source>
        <strain evidence="11">NSJ-44</strain>
    </source>
</reference>
<dbReference type="GO" id="GO:0006605">
    <property type="term" value="P:protein targeting"/>
    <property type="evidence" value="ECO:0007669"/>
    <property type="project" value="UniProtKB-UniRule"/>
</dbReference>
<dbReference type="GO" id="GO:0043952">
    <property type="term" value="P:protein transport by the Sec complex"/>
    <property type="evidence" value="ECO:0007669"/>
    <property type="project" value="UniProtKB-UniRule"/>
</dbReference>
<dbReference type="PANTHER" id="PTHR33910">
    <property type="entry name" value="PROTEIN TRANSLOCASE SUBUNIT SECE"/>
    <property type="match status" value="1"/>
</dbReference>
<evidence type="ECO:0000256" key="10">
    <source>
        <dbReference type="SAM" id="MobiDB-lite"/>
    </source>
</evidence>
<keyword evidence="4 9" id="KW-0812">Transmembrane</keyword>
<keyword evidence="2 9" id="KW-0813">Transport</keyword>
<comment type="similarity">
    <text evidence="9">Belongs to the SecE/SEC61-gamma family.</text>
</comment>
<comment type="subunit">
    <text evidence="9">Component of the Sec protein translocase complex. Heterotrimer consisting of SecY, SecE and SecG subunits. The heterotrimers can form oligomers, although 1 heterotrimer is thought to be able to translocate proteins. Interacts with the ribosome. Interacts with SecDF, and other proteins may be involved. Interacts with SecA.</text>
</comment>
<gene>
    <name evidence="9 11" type="primary">secE</name>
    <name evidence="11" type="ORF">H8699_11385</name>
</gene>
<evidence type="ECO:0000313" key="12">
    <source>
        <dbReference type="Proteomes" id="UP000654279"/>
    </source>
</evidence>
<evidence type="ECO:0000256" key="5">
    <source>
        <dbReference type="ARBA" id="ARBA00022927"/>
    </source>
</evidence>
<evidence type="ECO:0000313" key="11">
    <source>
        <dbReference type="EMBL" id="MBC8530033.1"/>
    </source>
</evidence>
<dbReference type="InterPro" id="IPR005807">
    <property type="entry name" value="SecE_bac"/>
</dbReference>
<keyword evidence="12" id="KW-1185">Reference proteome</keyword>
<dbReference type="InterPro" id="IPR038379">
    <property type="entry name" value="SecE_sf"/>
</dbReference>
<dbReference type="GO" id="GO:0065002">
    <property type="term" value="P:intracellular protein transmembrane transport"/>
    <property type="evidence" value="ECO:0007669"/>
    <property type="project" value="UniProtKB-UniRule"/>
</dbReference>
<organism evidence="11 12">
    <name type="scientific">Luoshenia tenuis</name>
    <dbReference type="NCBI Taxonomy" id="2763654"/>
    <lineage>
        <taxon>Bacteria</taxon>
        <taxon>Bacillati</taxon>
        <taxon>Bacillota</taxon>
        <taxon>Clostridia</taxon>
        <taxon>Christensenellales</taxon>
        <taxon>Christensenellaceae</taxon>
        <taxon>Luoshenia</taxon>
    </lineage>
</organism>
<dbReference type="AlphaFoldDB" id="A0A926D1I4"/>
<dbReference type="PANTHER" id="PTHR33910:SF1">
    <property type="entry name" value="PROTEIN TRANSLOCASE SUBUNIT SECE"/>
    <property type="match status" value="1"/>
</dbReference>
<evidence type="ECO:0000256" key="2">
    <source>
        <dbReference type="ARBA" id="ARBA00022448"/>
    </source>
</evidence>
<keyword evidence="8 9" id="KW-0472">Membrane</keyword>
<sequence>MAGISLKKDPAGSSAPEKGRKGGVKAQNNKKQKRKPFRFVRESLVELKKVNWPSRKELISYTVAVVVFVILFMIVIGAVDLGLSQLYKLVIN</sequence>
<keyword evidence="6 9" id="KW-1133">Transmembrane helix</keyword>
<evidence type="ECO:0000256" key="7">
    <source>
        <dbReference type="ARBA" id="ARBA00023010"/>
    </source>
</evidence>
<comment type="subcellular location">
    <subcellularLocation>
        <location evidence="9">Cell membrane</location>
        <topology evidence="9">Single-pass membrane protein</topology>
    </subcellularLocation>
    <subcellularLocation>
        <location evidence="1">Membrane</location>
    </subcellularLocation>
</comment>
<comment type="caution">
    <text evidence="11">The sequence shown here is derived from an EMBL/GenBank/DDBJ whole genome shotgun (WGS) entry which is preliminary data.</text>
</comment>
<dbReference type="GO" id="GO:0005886">
    <property type="term" value="C:plasma membrane"/>
    <property type="evidence" value="ECO:0007669"/>
    <property type="project" value="UniProtKB-SubCell"/>
</dbReference>
<dbReference type="PROSITE" id="PS01067">
    <property type="entry name" value="SECE_SEC61G"/>
    <property type="match status" value="1"/>
</dbReference>
<protein>
    <recommendedName>
        <fullName evidence="9">Protein translocase subunit SecE</fullName>
    </recommendedName>
</protein>
<comment type="function">
    <text evidence="9">Essential subunit of the Sec protein translocation channel SecYEG. Clamps together the 2 halves of SecY. May contact the channel plug during translocation.</text>
</comment>
<dbReference type="GO" id="GO:0008320">
    <property type="term" value="F:protein transmembrane transporter activity"/>
    <property type="evidence" value="ECO:0007669"/>
    <property type="project" value="UniProtKB-UniRule"/>
</dbReference>
<evidence type="ECO:0000256" key="6">
    <source>
        <dbReference type="ARBA" id="ARBA00022989"/>
    </source>
</evidence>
<dbReference type="Proteomes" id="UP000654279">
    <property type="component" value="Unassembled WGS sequence"/>
</dbReference>
<dbReference type="GO" id="GO:0009306">
    <property type="term" value="P:protein secretion"/>
    <property type="evidence" value="ECO:0007669"/>
    <property type="project" value="UniProtKB-UniRule"/>
</dbReference>
<dbReference type="Pfam" id="PF00584">
    <property type="entry name" value="SecE"/>
    <property type="match status" value="1"/>
</dbReference>
<evidence type="ECO:0000256" key="8">
    <source>
        <dbReference type="ARBA" id="ARBA00023136"/>
    </source>
</evidence>
<keyword evidence="5 9" id="KW-0653">Protein transport</keyword>
<evidence type="ECO:0000256" key="3">
    <source>
        <dbReference type="ARBA" id="ARBA00022475"/>
    </source>
</evidence>
<name>A0A926D1I4_9FIRM</name>
<proteinExistence type="inferred from homology"/>
<dbReference type="RefSeq" id="WP_138296690.1">
    <property type="nucleotide sequence ID" value="NZ_JACRSO010000006.1"/>
</dbReference>
<feature type="compositionally biased region" description="Basic and acidic residues" evidence="10">
    <location>
        <begin position="1"/>
        <end position="10"/>
    </location>
</feature>
<dbReference type="EMBL" id="JACRSO010000006">
    <property type="protein sequence ID" value="MBC8530033.1"/>
    <property type="molecule type" value="Genomic_DNA"/>
</dbReference>
<keyword evidence="3 9" id="KW-1003">Cell membrane</keyword>
<dbReference type="Gene3D" id="1.20.5.1030">
    <property type="entry name" value="Preprotein translocase secy subunit"/>
    <property type="match status" value="1"/>
</dbReference>
<evidence type="ECO:0000256" key="1">
    <source>
        <dbReference type="ARBA" id="ARBA00004370"/>
    </source>
</evidence>